<dbReference type="InterPro" id="IPR006195">
    <property type="entry name" value="aa-tRNA-synth_II"/>
</dbReference>
<evidence type="ECO:0000313" key="7">
    <source>
        <dbReference type="EMBL" id="KAJ7696730.1"/>
    </source>
</evidence>
<dbReference type="GO" id="GO:0005829">
    <property type="term" value="C:cytosol"/>
    <property type="evidence" value="ECO:0007669"/>
    <property type="project" value="TreeGrafter"/>
</dbReference>
<dbReference type="GO" id="GO:0006427">
    <property type="term" value="P:histidyl-tRNA aminoacylation"/>
    <property type="evidence" value="ECO:0007669"/>
    <property type="project" value="TreeGrafter"/>
</dbReference>
<dbReference type="InterPro" id="IPR041715">
    <property type="entry name" value="HisRS-like_core"/>
</dbReference>
<dbReference type="Gene3D" id="3.30.930.10">
    <property type="entry name" value="Bira Bifunctional Protein, Domain 2"/>
    <property type="match status" value="1"/>
</dbReference>
<dbReference type="InterPro" id="IPR004154">
    <property type="entry name" value="Anticodon-bd"/>
</dbReference>
<evidence type="ECO:0000256" key="2">
    <source>
        <dbReference type="ARBA" id="ARBA00012815"/>
    </source>
</evidence>
<evidence type="ECO:0000256" key="3">
    <source>
        <dbReference type="ARBA" id="ARBA00022741"/>
    </source>
</evidence>
<keyword evidence="3" id="KW-0547">Nucleotide-binding</keyword>
<sequence>MASISEQIATQTALFNQLRLQNAEPSVLDEAKKKLGELKKSLALSKGSDASTAAAGNKEAPSKRQRLLLKTAKGTRDYGPAEMFCRENIERTVKECFTTFGGSCLDTPVFERKDILAGKYGEDAKLIFDLMDQGGEQLALRYDHTVPLARYLAMTGATTTQSKLWQVGKVYRRDSPVVSKGRMREFSQADFDISGTWDPMIPDGEIVSLLCSILTKLDVGEFTIKINHRKILDGIFEVCGVPADKIRPISSAVDKLDKMPWLEVKKEMTAEKGLDESIADKIGEYVKHKGGPDLLEKLLADEALMANANAKQGLTEMGLLFTYLRVYGVLDKISFDLSLARGLDYYTGIIYEAVVEASAPPGFKASDAAAAAPAAAPPKKKSKPKADDEEEEIDESQVGVGSIAAGGRYDGLVGMFTAAASADGKKGASLPCIGVSIGLDRIFALVWPKWVEKGGRCKETMVYVMAAGDGLLEERIGLVRELREAGIKTDFLAKKKPKNLGVQFAAGEEDEVPFAVILGTDELKAGDVTVKEQKWEIVGGKKAKIQAEKGDKGTSVKRAGLVEWIKGTPTFQEWVAQK</sequence>
<dbReference type="GO" id="GO:0000166">
    <property type="term" value="F:nucleotide binding"/>
    <property type="evidence" value="ECO:0007669"/>
    <property type="project" value="UniProtKB-KW"/>
</dbReference>
<feature type="domain" description="Aminoacyl-transfer RNA synthetases class-II family profile" evidence="6">
    <location>
        <begin position="86"/>
        <end position="446"/>
    </location>
</feature>
<evidence type="ECO:0000256" key="4">
    <source>
        <dbReference type="ARBA" id="ARBA00047639"/>
    </source>
</evidence>
<dbReference type="InterPro" id="IPR045864">
    <property type="entry name" value="aa-tRNA-synth_II/BPL/LPL"/>
</dbReference>
<keyword evidence="8" id="KW-1185">Reference proteome</keyword>
<proteinExistence type="inferred from homology"/>
<comment type="similarity">
    <text evidence="1">Belongs to the class-II aminoacyl-tRNA synthetase family.</text>
</comment>
<comment type="catalytic activity">
    <reaction evidence="4">
        <text>tRNA(His) + L-histidine + ATP = L-histidyl-tRNA(His) + AMP + diphosphate + H(+)</text>
        <dbReference type="Rhea" id="RHEA:17313"/>
        <dbReference type="Rhea" id="RHEA-COMP:9665"/>
        <dbReference type="Rhea" id="RHEA-COMP:9689"/>
        <dbReference type="ChEBI" id="CHEBI:15378"/>
        <dbReference type="ChEBI" id="CHEBI:30616"/>
        <dbReference type="ChEBI" id="CHEBI:33019"/>
        <dbReference type="ChEBI" id="CHEBI:57595"/>
        <dbReference type="ChEBI" id="CHEBI:78442"/>
        <dbReference type="ChEBI" id="CHEBI:78527"/>
        <dbReference type="ChEBI" id="CHEBI:456215"/>
        <dbReference type="EC" id="6.1.1.21"/>
    </reaction>
</comment>
<dbReference type="Proteomes" id="UP001221757">
    <property type="component" value="Unassembled WGS sequence"/>
</dbReference>
<feature type="region of interest" description="Disordered" evidence="5">
    <location>
        <begin position="370"/>
        <end position="397"/>
    </location>
</feature>
<gene>
    <name evidence="7" type="ORF">B0H17DRAFT_1267528</name>
</gene>
<dbReference type="EMBL" id="JARKIE010000033">
    <property type="protein sequence ID" value="KAJ7696730.1"/>
    <property type="molecule type" value="Genomic_DNA"/>
</dbReference>
<dbReference type="PANTHER" id="PTHR11476:SF7">
    <property type="entry name" value="HISTIDINE--TRNA LIGASE"/>
    <property type="match status" value="1"/>
</dbReference>
<dbReference type="AlphaFoldDB" id="A0AAD7DSK7"/>
<dbReference type="Pfam" id="PF03129">
    <property type="entry name" value="HGTP_anticodon"/>
    <property type="match status" value="1"/>
</dbReference>
<dbReference type="GO" id="GO:0003723">
    <property type="term" value="F:RNA binding"/>
    <property type="evidence" value="ECO:0007669"/>
    <property type="project" value="TreeGrafter"/>
</dbReference>
<comment type="caution">
    <text evidence="7">The sequence shown here is derived from an EMBL/GenBank/DDBJ whole genome shotgun (WGS) entry which is preliminary data.</text>
</comment>
<dbReference type="SUPFAM" id="SSF55681">
    <property type="entry name" value="Class II aaRS and biotin synthetases"/>
    <property type="match status" value="1"/>
</dbReference>
<organism evidence="7 8">
    <name type="scientific">Mycena rosella</name>
    <name type="common">Pink bonnet</name>
    <name type="synonym">Agaricus rosellus</name>
    <dbReference type="NCBI Taxonomy" id="1033263"/>
    <lineage>
        <taxon>Eukaryota</taxon>
        <taxon>Fungi</taxon>
        <taxon>Dikarya</taxon>
        <taxon>Basidiomycota</taxon>
        <taxon>Agaricomycotina</taxon>
        <taxon>Agaricomycetes</taxon>
        <taxon>Agaricomycetidae</taxon>
        <taxon>Agaricales</taxon>
        <taxon>Marasmiineae</taxon>
        <taxon>Mycenaceae</taxon>
        <taxon>Mycena</taxon>
    </lineage>
</organism>
<dbReference type="Gene3D" id="3.40.50.800">
    <property type="entry name" value="Anticodon-binding domain"/>
    <property type="match status" value="1"/>
</dbReference>
<protein>
    <recommendedName>
        <fullName evidence="2">histidine--tRNA ligase</fullName>
        <ecNumber evidence="2">6.1.1.21</ecNumber>
    </recommendedName>
</protein>
<dbReference type="CDD" id="cd00773">
    <property type="entry name" value="HisRS-like_core"/>
    <property type="match status" value="1"/>
</dbReference>
<evidence type="ECO:0000313" key="8">
    <source>
        <dbReference type="Proteomes" id="UP001221757"/>
    </source>
</evidence>
<dbReference type="EC" id="6.1.1.21" evidence="2"/>
<accession>A0AAD7DSK7</accession>
<dbReference type="PANTHER" id="PTHR11476">
    <property type="entry name" value="HISTIDYL-TRNA SYNTHETASE"/>
    <property type="match status" value="1"/>
</dbReference>
<dbReference type="InterPro" id="IPR036621">
    <property type="entry name" value="Anticodon-bd_dom_sf"/>
</dbReference>
<reference evidence="7" key="1">
    <citation type="submission" date="2023-03" db="EMBL/GenBank/DDBJ databases">
        <title>Massive genome expansion in bonnet fungi (Mycena s.s.) driven by repeated elements and novel gene families across ecological guilds.</title>
        <authorList>
            <consortium name="Lawrence Berkeley National Laboratory"/>
            <person name="Harder C.B."/>
            <person name="Miyauchi S."/>
            <person name="Viragh M."/>
            <person name="Kuo A."/>
            <person name="Thoen E."/>
            <person name="Andreopoulos B."/>
            <person name="Lu D."/>
            <person name="Skrede I."/>
            <person name="Drula E."/>
            <person name="Henrissat B."/>
            <person name="Morin E."/>
            <person name="Kohler A."/>
            <person name="Barry K."/>
            <person name="LaButti K."/>
            <person name="Morin E."/>
            <person name="Salamov A."/>
            <person name="Lipzen A."/>
            <person name="Mereny Z."/>
            <person name="Hegedus B."/>
            <person name="Baldrian P."/>
            <person name="Stursova M."/>
            <person name="Weitz H."/>
            <person name="Taylor A."/>
            <person name="Grigoriev I.V."/>
            <person name="Nagy L.G."/>
            <person name="Martin F."/>
            <person name="Kauserud H."/>
        </authorList>
    </citation>
    <scope>NUCLEOTIDE SEQUENCE</scope>
    <source>
        <strain evidence="7">CBHHK067</strain>
    </source>
</reference>
<name>A0AAD7DSK7_MYCRO</name>
<dbReference type="GO" id="GO:0004821">
    <property type="term" value="F:histidine-tRNA ligase activity"/>
    <property type="evidence" value="ECO:0007669"/>
    <property type="project" value="UniProtKB-EC"/>
</dbReference>
<dbReference type="SUPFAM" id="SSF52954">
    <property type="entry name" value="Class II aaRS ABD-related"/>
    <property type="match status" value="1"/>
</dbReference>
<dbReference type="GO" id="GO:0032543">
    <property type="term" value="P:mitochondrial translation"/>
    <property type="evidence" value="ECO:0007669"/>
    <property type="project" value="TreeGrafter"/>
</dbReference>
<evidence type="ECO:0000259" key="6">
    <source>
        <dbReference type="PROSITE" id="PS50862"/>
    </source>
</evidence>
<evidence type="ECO:0000256" key="5">
    <source>
        <dbReference type="SAM" id="MobiDB-lite"/>
    </source>
</evidence>
<dbReference type="GO" id="GO:0005739">
    <property type="term" value="C:mitochondrion"/>
    <property type="evidence" value="ECO:0007669"/>
    <property type="project" value="TreeGrafter"/>
</dbReference>
<evidence type="ECO:0000256" key="1">
    <source>
        <dbReference type="ARBA" id="ARBA00008226"/>
    </source>
</evidence>
<dbReference type="Pfam" id="PF13393">
    <property type="entry name" value="tRNA-synt_His"/>
    <property type="match status" value="1"/>
</dbReference>
<dbReference type="PROSITE" id="PS50862">
    <property type="entry name" value="AA_TRNA_LIGASE_II"/>
    <property type="match status" value="1"/>
</dbReference>